<dbReference type="GO" id="GO:0030288">
    <property type="term" value="C:outer membrane-bounded periplasmic space"/>
    <property type="evidence" value="ECO:0007669"/>
    <property type="project" value="TreeGrafter"/>
</dbReference>
<dbReference type="CDD" id="cd16327">
    <property type="entry name" value="RseB"/>
    <property type="match status" value="1"/>
</dbReference>
<dbReference type="Proteomes" id="UP000092247">
    <property type="component" value="Unassembled WGS sequence"/>
</dbReference>
<dbReference type="Pfam" id="PF03888">
    <property type="entry name" value="MucB_RseB"/>
    <property type="match status" value="1"/>
</dbReference>
<evidence type="ECO:0000256" key="4">
    <source>
        <dbReference type="ARBA" id="ARBA00022764"/>
    </source>
</evidence>
<dbReference type="GO" id="GO:0045152">
    <property type="term" value="F:antisigma factor binding"/>
    <property type="evidence" value="ECO:0007669"/>
    <property type="project" value="TreeGrafter"/>
</dbReference>
<dbReference type="NCBIfam" id="NF006990">
    <property type="entry name" value="PRK09455.1"/>
    <property type="match status" value="1"/>
</dbReference>
<dbReference type="InterPro" id="IPR033434">
    <property type="entry name" value="MucB/RseB_N"/>
</dbReference>
<gene>
    <name evidence="8" type="ORF">AYY17_05240</name>
</gene>
<keyword evidence="3 5" id="KW-0732">Signal</keyword>
<dbReference type="EMBL" id="LZEX01000012">
    <property type="protein sequence ID" value="OBU07405.1"/>
    <property type="molecule type" value="Genomic_DNA"/>
</dbReference>
<evidence type="ECO:0000259" key="6">
    <source>
        <dbReference type="Pfam" id="PF03888"/>
    </source>
</evidence>
<feature type="domain" description="MucB/RseB N-terminal" evidence="6">
    <location>
        <begin position="28"/>
        <end position="209"/>
    </location>
</feature>
<evidence type="ECO:0000256" key="5">
    <source>
        <dbReference type="SAM" id="SignalP"/>
    </source>
</evidence>
<dbReference type="AlphaFoldDB" id="A0A1B8HE98"/>
<dbReference type="InterPro" id="IPR038484">
    <property type="entry name" value="MucB/RseB_C_sf"/>
</dbReference>
<evidence type="ECO:0000313" key="9">
    <source>
        <dbReference type="Proteomes" id="UP000092247"/>
    </source>
</evidence>
<feature type="domain" description="MucB/RseB C-terminal" evidence="7">
    <location>
        <begin position="222"/>
        <end position="314"/>
    </location>
</feature>
<dbReference type="STRING" id="368603.AYY16_07080"/>
<feature type="signal peptide" evidence="5">
    <location>
        <begin position="1"/>
        <end position="23"/>
    </location>
</feature>
<dbReference type="Pfam" id="PF17188">
    <property type="entry name" value="MucB_RseB_C"/>
    <property type="match status" value="1"/>
</dbReference>
<dbReference type="InterPro" id="IPR005588">
    <property type="entry name" value="MucB_RseB"/>
</dbReference>
<dbReference type="InterPro" id="IPR033436">
    <property type="entry name" value="MucB/RseB_C"/>
</dbReference>
<dbReference type="Gene3D" id="2.50.20.10">
    <property type="entry name" value="Lipoprotein localisation LolA/LolB/LppX"/>
    <property type="match status" value="1"/>
</dbReference>
<comment type="similarity">
    <text evidence="2">Belongs to the RseB family.</text>
</comment>
<protein>
    <submittedName>
        <fullName evidence="8">Sigma-E factor regulatory protein RseB</fullName>
    </submittedName>
</protein>
<proteinExistence type="inferred from homology"/>
<dbReference type="PANTHER" id="PTHR38782">
    <property type="match status" value="1"/>
</dbReference>
<feature type="chain" id="PRO_5008609727" evidence="5">
    <location>
        <begin position="24"/>
        <end position="319"/>
    </location>
</feature>
<name>A0A1B8HE98_9GAMM</name>
<accession>A0A1B8HE98</accession>
<reference evidence="8 9" key="1">
    <citation type="submission" date="2016-06" db="EMBL/GenBank/DDBJ databases">
        <authorList>
            <person name="Kjaerup R.B."/>
            <person name="Dalgaard T.S."/>
            <person name="Juul-Madsen H.R."/>
        </authorList>
    </citation>
    <scope>NUCLEOTIDE SEQUENCE [LARGE SCALE GENOMIC DNA]</scope>
    <source>
        <strain evidence="8 9">GCSL-Mp3</strain>
    </source>
</reference>
<dbReference type="GO" id="GO:0032885">
    <property type="term" value="P:regulation of polysaccharide biosynthetic process"/>
    <property type="evidence" value="ECO:0007669"/>
    <property type="project" value="TreeGrafter"/>
</dbReference>
<dbReference type="PANTHER" id="PTHR38782:SF1">
    <property type="entry name" value="SIGMA-E FACTOR REGULATORY PROTEIN RSEB"/>
    <property type="match status" value="1"/>
</dbReference>
<dbReference type="RefSeq" id="WP_067423470.1">
    <property type="nucleotide sequence ID" value="NZ_CBCPID010000002.1"/>
</dbReference>
<evidence type="ECO:0000259" key="7">
    <source>
        <dbReference type="Pfam" id="PF17188"/>
    </source>
</evidence>
<comment type="caution">
    <text evidence="8">The sequence shown here is derived from an EMBL/GenBank/DDBJ whole genome shotgun (WGS) entry which is preliminary data.</text>
</comment>
<evidence type="ECO:0000256" key="3">
    <source>
        <dbReference type="ARBA" id="ARBA00022729"/>
    </source>
</evidence>
<keyword evidence="4" id="KW-0574">Periplasm</keyword>
<comment type="subcellular location">
    <subcellularLocation>
        <location evidence="1">Periplasm</location>
    </subcellularLocation>
</comment>
<dbReference type="PIRSF" id="PIRSF005427">
    <property type="entry name" value="RseB"/>
    <property type="match status" value="1"/>
</dbReference>
<evidence type="ECO:0000256" key="2">
    <source>
        <dbReference type="ARBA" id="ARBA00008150"/>
    </source>
</evidence>
<sequence length="319" mass="35437">MKRIWLSVVLLTGSLLSAAPASAQSPQSAEALLQKMGDASRTLNYELAFITISPKGIIPVRYRHALMNGQPVAQIMQMDSSRREIVQRGQEISYYEPGLDSFSLTGNHIVDYLPAIIFADFAALKAYYNFIDVGRIHIGDHPGRVVRITSKDNSRYNYIVVVDEESGLPLQVELLDLNNVSLEQFRVVSVSVNNPGVTESLKAVQTVTMPPVLAIPQSENVKFDWDVMRLPNGFKELTRNRRQVGAQEWIETVMFSDGVFSFSVNVAKAVKIPENQQTLRQGSRTLYTLRKGNNEITIFGELPMATARQVAEGVTFSGG</sequence>
<evidence type="ECO:0000313" key="8">
    <source>
        <dbReference type="EMBL" id="OBU07405.1"/>
    </source>
</evidence>
<evidence type="ECO:0000256" key="1">
    <source>
        <dbReference type="ARBA" id="ARBA00004418"/>
    </source>
</evidence>
<dbReference type="Gene3D" id="3.30.200.100">
    <property type="entry name" value="MucB/RseB, C-terminal domain"/>
    <property type="match status" value="1"/>
</dbReference>
<organism evidence="8 9">
    <name type="scientific">Morganella psychrotolerans</name>
    <dbReference type="NCBI Taxonomy" id="368603"/>
    <lineage>
        <taxon>Bacteria</taxon>
        <taxon>Pseudomonadati</taxon>
        <taxon>Pseudomonadota</taxon>
        <taxon>Gammaproteobacteria</taxon>
        <taxon>Enterobacterales</taxon>
        <taxon>Morganellaceae</taxon>
        <taxon>Morganella</taxon>
    </lineage>
</organism>